<keyword evidence="3" id="KW-1185">Reference proteome</keyword>
<dbReference type="EMBL" id="JAYKXP010000023">
    <property type="protein sequence ID" value="KAK7045856.1"/>
    <property type="molecule type" value="Genomic_DNA"/>
</dbReference>
<name>A0AAW0D0E2_9AGAR</name>
<protein>
    <submittedName>
        <fullName evidence="2">Uncharacterized protein</fullName>
    </submittedName>
</protein>
<comment type="caution">
    <text evidence="2">The sequence shown here is derived from an EMBL/GenBank/DDBJ whole genome shotgun (WGS) entry which is preliminary data.</text>
</comment>
<sequence length="62" mass="6897">MVENAANYRVPGMSKRGYPPPLPTLNGQVGNTAHPPLIPRCMQKDGERLELRRLSTQPTVKN</sequence>
<dbReference type="Proteomes" id="UP001383192">
    <property type="component" value="Unassembled WGS sequence"/>
</dbReference>
<dbReference type="AlphaFoldDB" id="A0AAW0D0E2"/>
<evidence type="ECO:0000313" key="3">
    <source>
        <dbReference type="Proteomes" id="UP001383192"/>
    </source>
</evidence>
<gene>
    <name evidence="2" type="ORF">VNI00_007278</name>
</gene>
<feature type="region of interest" description="Disordered" evidence="1">
    <location>
        <begin position="1"/>
        <end position="35"/>
    </location>
</feature>
<accession>A0AAW0D0E2</accession>
<organism evidence="2 3">
    <name type="scientific">Paramarasmius palmivorus</name>
    <dbReference type="NCBI Taxonomy" id="297713"/>
    <lineage>
        <taxon>Eukaryota</taxon>
        <taxon>Fungi</taxon>
        <taxon>Dikarya</taxon>
        <taxon>Basidiomycota</taxon>
        <taxon>Agaricomycotina</taxon>
        <taxon>Agaricomycetes</taxon>
        <taxon>Agaricomycetidae</taxon>
        <taxon>Agaricales</taxon>
        <taxon>Marasmiineae</taxon>
        <taxon>Marasmiaceae</taxon>
        <taxon>Paramarasmius</taxon>
    </lineage>
</organism>
<reference evidence="2 3" key="1">
    <citation type="submission" date="2024-01" db="EMBL/GenBank/DDBJ databases">
        <title>A draft genome for a cacao thread blight-causing isolate of Paramarasmius palmivorus.</title>
        <authorList>
            <person name="Baruah I.K."/>
            <person name="Bukari Y."/>
            <person name="Amoako-Attah I."/>
            <person name="Meinhardt L.W."/>
            <person name="Bailey B.A."/>
            <person name="Cohen S.P."/>
        </authorList>
    </citation>
    <scope>NUCLEOTIDE SEQUENCE [LARGE SCALE GENOMIC DNA]</scope>
    <source>
        <strain evidence="2 3">GH-12</strain>
    </source>
</reference>
<proteinExistence type="predicted"/>
<evidence type="ECO:0000313" key="2">
    <source>
        <dbReference type="EMBL" id="KAK7045856.1"/>
    </source>
</evidence>
<evidence type="ECO:0000256" key="1">
    <source>
        <dbReference type="SAM" id="MobiDB-lite"/>
    </source>
</evidence>